<dbReference type="InterPro" id="IPR007346">
    <property type="entry name" value="Endonuclease-I"/>
</dbReference>
<dbReference type="SUPFAM" id="SSF54060">
    <property type="entry name" value="His-Me finger endonucleases"/>
    <property type="match status" value="1"/>
</dbReference>
<dbReference type="RefSeq" id="WP_379666162.1">
    <property type="nucleotide sequence ID" value="NZ_JBHULH010000004.1"/>
</dbReference>
<evidence type="ECO:0000256" key="2">
    <source>
        <dbReference type="ARBA" id="ARBA00022722"/>
    </source>
</evidence>
<dbReference type="Pfam" id="PF00932">
    <property type="entry name" value="LTD"/>
    <property type="match status" value="1"/>
</dbReference>
<evidence type="ECO:0000313" key="9">
    <source>
        <dbReference type="EMBL" id="MFD2567452.1"/>
    </source>
</evidence>
<evidence type="ECO:0000256" key="5">
    <source>
        <dbReference type="SAM" id="MobiDB-lite"/>
    </source>
</evidence>
<feature type="chain" id="PRO_5046794287" evidence="6">
    <location>
        <begin position="20"/>
        <end position="710"/>
    </location>
</feature>
<dbReference type="SUPFAM" id="SSF74853">
    <property type="entry name" value="Lamin A/C globular tail domain"/>
    <property type="match status" value="1"/>
</dbReference>
<feature type="domain" description="LTD" evidence="8">
    <location>
        <begin position="453"/>
        <end position="617"/>
    </location>
</feature>
<proteinExistence type="inferred from homology"/>
<dbReference type="InterPro" id="IPR026444">
    <property type="entry name" value="Secre_tail"/>
</dbReference>
<keyword evidence="3 6" id="KW-0732">Signal</keyword>
<organism evidence="9 10">
    <name type="scientific">Pseudotenacibaculum haliotis</name>
    <dbReference type="NCBI Taxonomy" id="1862138"/>
    <lineage>
        <taxon>Bacteria</taxon>
        <taxon>Pseudomonadati</taxon>
        <taxon>Bacteroidota</taxon>
        <taxon>Flavobacteriia</taxon>
        <taxon>Flavobacteriales</taxon>
        <taxon>Flavobacteriaceae</taxon>
        <taxon>Pseudotenacibaculum</taxon>
    </lineage>
</organism>
<dbReference type="InterPro" id="IPR036116">
    <property type="entry name" value="FN3_sf"/>
</dbReference>
<evidence type="ECO:0000256" key="3">
    <source>
        <dbReference type="ARBA" id="ARBA00022729"/>
    </source>
</evidence>
<feature type="signal peptide" evidence="6">
    <location>
        <begin position="1"/>
        <end position="19"/>
    </location>
</feature>
<feature type="region of interest" description="Disordered" evidence="5">
    <location>
        <begin position="116"/>
        <end position="157"/>
    </location>
</feature>
<dbReference type="InterPro" id="IPR036415">
    <property type="entry name" value="Lamin_tail_dom_sf"/>
</dbReference>
<dbReference type="PROSITE" id="PS50853">
    <property type="entry name" value="FN3"/>
    <property type="match status" value="2"/>
</dbReference>
<dbReference type="PANTHER" id="PTHR33607">
    <property type="entry name" value="ENDONUCLEASE-1"/>
    <property type="match status" value="1"/>
</dbReference>
<evidence type="ECO:0000259" key="7">
    <source>
        <dbReference type="PROSITE" id="PS50853"/>
    </source>
</evidence>
<reference evidence="10" key="1">
    <citation type="journal article" date="2019" name="Int. J. Syst. Evol. Microbiol.">
        <title>The Global Catalogue of Microorganisms (GCM) 10K type strain sequencing project: providing services to taxonomists for standard genome sequencing and annotation.</title>
        <authorList>
            <consortium name="The Broad Institute Genomics Platform"/>
            <consortium name="The Broad Institute Genome Sequencing Center for Infectious Disease"/>
            <person name="Wu L."/>
            <person name="Ma J."/>
        </authorList>
    </citation>
    <scope>NUCLEOTIDE SEQUENCE [LARGE SCALE GENOMIC DNA]</scope>
    <source>
        <strain evidence="10">KCTC 52127</strain>
    </source>
</reference>
<sequence>MRKKLLFYFLSLFSLYLFSQEAYYNDVNVNLTGIALKNALATKITTTHTNNLTYTPGIWSASMITDVNPSNSMEVLLIYGWENGTDGDVTNDRERDINNNGGSVGQWNREHVYANSLGTPDLDQAGTDGPPYADAHNLRPCDPQRNSSRSNKLFATGTGNSGAVTGGWYPGDEWKGDVARIIMYMYLRYGSQCLPSNVGVGSTTGTPDDMIDLFLQWNVDDPVSDFERQRNTYHENTSNTYAQGNRNPFIDNPRLATRIWGGPEAEDTWGIYSGSDTEAPSVPTNLVASNVTTFSIDLSWDASTDNFGVSSYDIYVDGNLEGSTSNTNYTITGLASNTSFSLTVLAKDLADNSSAQSAPLNVMTLEDTQAPTVPMNVVVSNPTDVSFKVTWDASTDNTAVTAYDVYLDGSFNATTANTTYTVNGLTATTTYSVTVLAKDAVGNQSAQSTPVNGTTTDGSGSSTELFISEYIEGSGNNKAIEIANTTGASVDLSLYNLRRQSNGTGPWSTRYDLTGTLASGDVVVIINSNATNATILAEADIVVPNNAGTNFGEPLNFNGDDPVGLFRDETLIDIVGELDFGGADFAKDVTLRRKSSVTGPNTTFDEVNEWDSFPQDTVDDLGSHSATLSSDSFVWDGLNIYPNPTSFEYIFVKNNEQLEIEVFNILGKKIKQGQVTQTQPKLDLSNLTSGIYLLKISDGSRTTTRKIIKR</sequence>
<dbReference type="SUPFAM" id="SSF49265">
    <property type="entry name" value="Fibronectin type III"/>
    <property type="match status" value="1"/>
</dbReference>
<dbReference type="InterPro" id="IPR044925">
    <property type="entry name" value="His-Me_finger_sf"/>
</dbReference>
<dbReference type="EMBL" id="JBHULH010000004">
    <property type="protein sequence ID" value="MFD2567452.1"/>
    <property type="molecule type" value="Genomic_DNA"/>
</dbReference>
<keyword evidence="2" id="KW-0540">Nuclease</keyword>
<name>A0ABW5LSR0_9FLAO</name>
<evidence type="ECO:0000313" key="10">
    <source>
        <dbReference type="Proteomes" id="UP001597508"/>
    </source>
</evidence>
<comment type="caution">
    <text evidence="9">The sequence shown here is derived from an EMBL/GenBank/DDBJ whole genome shotgun (WGS) entry which is preliminary data.</text>
</comment>
<accession>A0ABW5LSR0</accession>
<feature type="domain" description="Fibronectin type-III" evidence="7">
    <location>
        <begin position="373"/>
        <end position="458"/>
    </location>
</feature>
<evidence type="ECO:0000256" key="6">
    <source>
        <dbReference type="SAM" id="SignalP"/>
    </source>
</evidence>
<feature type="domain" description="Fibronectin type-III" evidence="7">
    <location>
        <begin position="282"/>
        <end position="367"/>
    </location>
</feature>
<dbReference type="InterPro" id="IPR001322">
    <property type="entry name" value="Lamin_tail_dom"/>
</dbReference>
<gene>
    <name evidence="9" type="ORF">ACFSRZ_08710</name>
</gene>
<dbReference type="Gene3D" id="2.60.40.10">
    <property type="entry name" value="Immunoglobulins"/>
    <property type="match status" value="2"/>
</dbReference>
<feature type="compositionally biased region" description="Polar residues" evidence="5">
    <location>
        <begin position="144"/>
        <end position="157"/>
    </location>
</feature>
<dbReference type="GO" id="GO:0004519">
    <property type="term" value="F:endonuclease activity"/>
    <property type="evidence" value="ECO:0007669"/>
    <property type="project" value="UniProtKB-KW"/>
</dbReference>
<dbReference type="Pfam" id="PF00041">
    <property type="entry name" value="fn3"/>
    <property type="match status" value="2"/>
</dbReference>
<dbReference type="SMART" id="SM00060">
    <property type="entry name" value="FN3"/>
    <property type="match status" value="2"/>
</dbReference>
<keyword evidence="9" id="KW-0255">Endonuclease</keyword>
<evidence type="ECO:0000259" key="8">
    <source>
        <dbReference type="PROSITE" id="PS51841"/>
    </source>
</evidence>
<dbReference type="InterPro" id="IPR003961">
    <property type="entry name" value="FN3_dom"/>
</dbReference>
<dbReference type="Pfam" id="PF04231">
    <property type="entry name" value="Endonuclease_1"/>
    <property type="match status" value="1"/>
</dbReference>
<dbReference type="CDD" id="cd00063">
    <property type="entry name" value="FN3"/>
    <property type="match status" value="2"/>
</dbReference>
<dbReference type="PROSITE" id="PS51841">
    <property type="entry name" value="LTD"/>
    <property type="match status" value="1"/>
</dbReference>
<dbReference type="NCBIfam" id="TIGR04183">
    <property type="entry name" value="Por_Secre_tail"/>
    <property type="match status" value="1"/>
</dbReference>
<keyword evidence="4" id="KW-0378">Hydrolase</keyword>
<comment type="similarity">
    <text evidence="1">Belongs to the EndA/NucM nuclease family.</text>
</comment>
<dbReference type="Pfam" id="PF18962">
    <property type="entry name" value="Por_Secre_tail"/>
    <property type="match status" value="1"/>
</dbReference>
<dbReference type="Proteomes" id="UP001597508">
    <property type="component" value="Unassembled WGS sequence"/>
</dbReference>
<dbReference type="InterPro" id="IPR013783">
    <property type="entry name" value="Ig-like_fold"/>
</dbReference>
<protein>
    <submittedName>
        <fullName evidence="9">Endonuclease</fullName>
    </submittedName>
</protein>
<evidence type="ECO:0000256" key="4">
    <source>
        <dbReference type="ARBA" id="ARBA00022801"/>
    </source>
</evidence>
<dbReference type="PANTHER" id="PTHR33607:SF2">
    <property type="entry name" value="ENDONUCLEASE-1"/>
    <property type="match status" value="1"/>
</dbReference>
<keyword evidence="10" id="KW-1185">Reference proteome</keyword>
<evidence type="ECO:0000256" key="1">
    <source>
        <dbReference type="ARBA" id="ARBA00006429"/>
    </source>
</evidence>